<comment type="catalytic activity">
    <reaction evidence="9">
        <text>a 1,2-diacyl-sn-glycerol + UDP-alpha-D-glucose = a 1,2-diacyl-3-O-(beta-D-glucopyranosyl)-sn-glycerol + UDP + H(+)</text>
        <dbReference type="Rhea" id="RHEA:17285"/>
        <dbReference type="ChEBI" id="CHEBI:15378"/>
        <dbReference type="ChEBI" id="CHEBI:17815"/>
        <dbReference type="ChEBI" id="CHEBI:58223"/>
        <dbReference type="ChEBI" id="CHEBI:58885"/>
        <dbReference type="ChEBI" id="CHEBI:75799"/>
        <dbReference type="EC" id="2.4.1.336"/>
    </reaction>
</comment>
<name>A0A143DEW5_9PROT</name>
<evidence type="ECO:0000256" key="12">
    <source>
        <dbReference type="ARBA" id="ARBA00078564"/>
    </source>
</evidence>
<feature type="transmembrane region" description="Helical" evidence="13">
    <location>
        <begin position="370"/>
        <end position="388"/>
    </location>
</feature>
<accession>A0A143DEW5</accession>
<feature type="transmembrane region" description="Helical" evidence="13">
    <location>
        <begin position="680"/>
        <end position="703"/>
    </location>
</feature>
<dbReference type="InterPro" id="IPR001173">
    <property type="entry name" value="Glyco_trans_2-like"/>
</dbReference>
<keyword evidence="3" id="KW-0808">Transferase</keyword>
<evidence type="ECO:0000256" key="3">
    <source>
        <dbReference type="ARBA" id="ARBA00022679"/>
    </source>
</evidence>
<proteinExistence type="predicted"/>
<keyword evidence="7 13" id="KW-1133">Transmembrane helix</keyword>
<evidence type="ECO:0000313" key="16">
    <source>
        <dbReference type="EMBL" id="AMW35119.1"/>
    </source>
</evidence>
<evidence type="ECO:0000256" key="9">
    <source>
        <dbReference type="ARBA" id="ARBA00053004"/>
    </source>
</evidence>
<evidence type="ECO:0000256" key="4">
    <source>
        <dbReference type="ARBA" id="ARBA00022692"/>
    </source>
</evidence>
<evidence type="ECO:0000256" key="11">
    <source>
        <dbReference type="ARBA" id="ARBA00068721"/>
    </source>
</evidence>
<evidence type="ECO:0000256" key="10">
    <source>
        <dbReference type="ARBA" id="ARBA00066964"/>
    </source>
</evidence>
<dbReference type="InterPro" id="IPR029044">
    <property type="entry name" value="Nucleotide-diphossugar_trans"/>
</dbReference>
<dbReference type="Pfam" id="PF13632">
    <property type="entry name" value="Glyco_trans_2_3"/>
    <property type="match status" value="1"/>
</dbReference>
<evidence type="ECO:0000259" key="15">
    <source>
        <dbReference type="Pfam" id="PF13632"/>
    </source>
</evidence>
<keyword evidence="5" id="KW-0378">Hydrolase</keyword>
<keyword evidence="17" id="KW-1185">Reference proteome</keyword>
<dbReference type="Pfam" id="PF00332">
    <property type="entry name" value="Glyco_hydro_17"/>
    <property type="match status" value="1"/>
</dbReference>
<dbReference type="InterPro" id="IPR050321">
    <property type="entry name" value="Glycosyltr_2/OpgH_subfam"/>
</dbReference>
<evidence type="ECO:0000256" key="6">
    <source>
        <dbReference type="ARBA" id="ARBA00022842"/>
    </source>
</evidence>
<dbReference type="PANTHER" id="PTHR43867">
    <property type="entry name" value="CELLULOSE SYNTHASE CATALYTIC SUBUNIT A [UDP-FORMING]"/>
    <property type="match status" value="1"/>
</dbReference>
<dbReference type="Gene3D" id="3.20.20.80">
    <property type="entry name" value="Glycosidases"/>
    <property type="match status" value="1"/>
</dbReference>
<dbReference type="KEGG" id="hjo:AY555_07960"/>
<dbReference type="GO" id="GO:0004553">
    <property type="term" value="F:hydrolase activity, hydrolyzing O-glycosyl compounds"/>
    <property type="evidence" value="ECO:0007669"/>
    <property type="project" value="InterPro"/>
</dbReference>
<evidence type="ECO:0000256" key="1">
    <source>
        <dbReference type="ARBA" id="ARBA00004141"/>
    </source>
</evidence>
<keyword evidence="8 13" id="KW-0472">Membrane</keyword>
<evidence type="ECO:0000313" key="17">
    <source>
        <dbReference type="Proteomes" id="UP000076066"/>
    </source>
</evidence>
<dbReference type="STRING" id="1549855.AY555_07960"/>
<dbReference type="GeneID" id="53317090"/>
<evidence type="ECO:0000256" key="13">
    <source>
        <dbReference type="SAM" id="Phobius"/>
    </source>
</evidence>
<feature type="domain" description="Glycosyltransferase 2-like" evidence="15">
    <location>
        <begin position="513"/>
        <end position="737"/>
    </location>
</feature>
<dbReference type="InterPro" id="IPR000490">
    <property type="entry name" value="Glyco_hydro_17"/>
</dbReference>
<keyword evidence="2" id="KW-0328">Glycosyltransferase</keyword>
<keyword evidence="6" id="KW-0460">Magnesium</keyword>
<feature type="transmembrane region" description="Helical" evidence="13">
    <location>
        <begin position="335"/>
        <end position="358"/>
    </location>
</feature>
<sequence length="886" mass="99788">MRVFFAVLVAAFVHFLVWQGANVTVVPPDIVGEQGFDMPINSLSFSPFRPGDDPVEGTSVSIDRISQDLELLSHYTRNVRLYSSRLGLENVPEVARNYAMYVTTAAWLSGDLVEDRAEIERAIRLTSGNWNVRSLYIGNEALLRAEITIDELIAYLRETRGRVNVPVSTGETWDVWLKYPQLVREVDFIAAHLLPYWEGVPWDQAVKVAYERLDALKQAYPGKRIIVAEFGWPSQGYNFKAADTGRHVQAEVIRGFIREAHRRGVEYNIIEAFDQPWKVNEGSVGAYWGIFDSARNLKFPLEGRFEVRYDRVAVIALIIGACLTILGLRRQRPTLLHALIYALAANGFAAGIALAGAYPFTNYMNFGTGIMWFMGVLMVIPLAIMTLAKVNEISEVLLGLKPKRLVRVGQVHGDDAFCPKVSIHVPAYRENPTLLMHTLTTCADLDYPDFEVLVIMNNTTESMYWRPVADHCACLNRQLGREIFKFIYLPRVTGYKAGAMTMAYSFTAHDASIIAVIDADYAVHPHWLRDLCPCFKDPEIALVQAPQDHRDAHESLFKSMMNWEYAGFFDIGMVQRNEDNAIIAHGTMLMVRRAAFDEVGGWSTDTIVEDTELGLRLFEAGYEAAYTNRRYGWGMLPDTFDAFKKQRHRWAYGAVQIIKKHRRHMMPNSKTLTPQQRRQFIAGWIFWLSDALGVMVAMLNLVWVPMIVFVGMVLPMMSLTIPILTSFAINILHCFLLYRKRVRAAVPEIFGAAIAAMSLQLVVGRAVYTGLVKDNLPFIRTEKGRNSDQVSAQSQSRFRDSPVFGESILGCCLLVAASVLFIMNPLDIMEQDVFAATVAVQAIPFLSAVIMRWIEKKGAGTQIPPVVDTLNPAVIAVTEERDEMVV</sequence>
<dbReference type="OrthoDB" id="9806824at2"/>
<keyword evidence="4 13" id="KW-0812">Transmembrane</keyword>
<dbReference type="GO" id="GO:0016758">
    <property type="term" value="F:hexosyltransferase activity"/>
    <property type="evidence" value="ECO:0007669"/>
    <property type="project" value="TreeGrafter"/>
</dbReference>
<dbReference type="RefSeq" id="WP_066135415.1">
    <property type="nucleotide sequence ID" value="NZ_CP014525.1"/>
</dbReference>
<evidence type="ECO:0000256" key="2">
    <source>
        <dbReference type="ARBA" id="ARBA00022676"/>
    </source>
</evidence>
<evidence type="ECO:0000256" key="8">
    <source>
        <dbReference type="ARBA" id="ARBA00023136"/>
    </source>
</evidence>
<protein>
    <recommendedName>
        <fullName evidence="11">Beta-monoglucosyldiacylglycerol synthase</fullName>
        <ecNumber evidence="10">2.4.1.336</ecNumber>
    </recommendedName>
    <alternativeName>
        <fullName evidence="12">UDP-glucose:1,2-diacylglycerol 3-beta-D-glucosyltransferase</fullName>
    </alternativeName>
</protein>
<feature type="chain" id="PRO_5044368613" description="Beta-monoglucosyldiacylglycerol synthase" evidence="14">
    <location>
        <begin position="21"/>
        <end position="886"/>
    </location>
</feature>
<dbReference type="EC" id="2.4.1.336" evidence="10"/>
<dbReference type="SUPFAM" id="SSF53448">
    <property type="entry name" value="Nucleotide-diphospho-sugar transferases"/>
    <property type="match status" value="1"/>
</dbReference>
<evidence type="ECO:0000256" key="14">
    <source>
        <dbReference type="SAM" id="SignalP"/>
    </source>
</evidence>
<dbReference type="GO" id="GO:0005975">
    <property type="term" value="P:carbohydrate metabolic process"/>
    <property type="evidence" value="ECO:0007669"/>
    <property type="project" value="InterPro"/>
</dbReference>
<keyword evidence="14" id="KW-0732">Signal</keyword>
<feature type="transmembrane region" description="Helical" evidence="13">
    <location>
        <begin position="807"/>
        <end position="826"/>
    </location>
</feature>
<evidence type="ECO:0000256" key="5">
    <source>
        <dbReference type="ARBA" id="ARBA00022801"/>
    </source>
</evidence>
<dbReference type="AlphaFoldDB" id="A0A143DEW5"/>
<dbReference type="SUPFAM" id="SSF51445">
    <property type="entry name" value="(Trans)glycosidases"/>
    <property type="match status" value="1"/>
</dbReference>
<dbReference type="Gene3D" id="3.90.550.10">
    <property type="entry name" value="Spore Coat Polysaccharide Biosynthesis Protein SpsA, Chain A"/>
    <property type="match status" value="1"/>
</dbReference>
<feature type="signal peptide" evidence="14">
    <location>
        <begin position="1"/>
        <end position="20"/>
    </location>
</feature>
<reference evidence="16 17" key="1">
    <citation type="submission" date="2016-02" db="EMBL/GenBank/DDBJ databases">
        <title>Complete Genome of H5569, the type strain of the newly described species Haematospirillium jordaniae.</title>
        <authorList>
            <person name="Nicholson A.C."/>
            <person name="Humrighouse B.W."/>
            <person name="Loparov V."/>
            <person name="McQuiston J.R."/>
        </authorList>
    </citation>
    <scope>NUCLEOTIDE SEQUENCE [LARGE SCALE GENOMIC DNA]</scope>
    <source>
        <strain evidence="16 17">H5569</strain>
    </source>
</reference>
<feature type="transmembrane region" description="Helical" evidence="13">
    <location>
        <begin position="312"/>
        <end position="328"/>
    </location>
</feature>
<feature type="transmembrane region" description="Helical" evidence="13">
    <location>
        <begin position="833"/>
        <end position="854"/>
    </location>
</feature>
<organism evidence="16 17">
    <name type="scientific">Haematospirillum jordaniae</name>
    <dbReference type="NCBI Taxonomy" id="1549855"/>
    <lineage>
        <taxon>Bacteria</taxon>
        <taxon>Pseudomonadati</taxon>
        <taxon>Pseudomonadota</taxon>
        <taxon>Alphaproteobacteria</taxon>
        <taxon>Rhodospirillales</taxon>
        <taxon>Novispirillaceae</taxon>
        <taxon>Haematospirillum</taxon>
    </lineage>
</organism>
<gene>
    <name evidence="16" type="ORF">AY555_07960</name>
</gene>
<dbReference type="EMBL" id="CP014525">
    <property type="protein sequence ID" value="AMW35119.1"/>
    <property type="molecule type" value="Genomic_DNA"/>
</dbReference>
<evidence type="ECO:0000256" key="7">
    <source>
        <dbReference type="ARBA" id="ARBA00022989"/>
    </source>
</evidence>
<dbReference type="PANTHER" id="PTHR43867:SF4">
    <property type="entry name" value="BETA-(1-3)-GLUCOSYL TRANSFERASE"/>
    <property type="match status" value="1"/>
</dbReference>
<dbReference type="GO" id="GO:0005886">
    <property type="term" value="C:plasma membrane"/>
    <property type="evidence" value="ECO:0007669"/>
    <property type="project" value="TreeGrafter"/>
</dbReference>
<dbReference type="FunFam" id="3.90.550.10:FF:000164">
    <property type="entry name" value="Beta-(1-3)-glucosyl transferase"/>
    <property type="match status" value="1"/>
</dbReference>
<dbReference type="Proteomes" id="UP000076066">
    <property type="component" value="Chromosome"/>
</dbReference>
<feature type="transmembrane region" description="Helical" evidence="13">
    <location>
        <begin position="709"/>
        <end position="737"/>
    </location>
</feature>
<comment type="subcellular location">
    <subcellularLocation>
        <location evidence="1">Membrane</location>
        <topology evidence="1">Multi-pass membrane protein</topology>
    </subcellularLocation>
</comment>
<dbReference type="InterPro" id="IPR017853">
    <property type="entry name" value="GH"/>
</dbReference>